<name>A0ABW0ESY0_9PSEU</name>
<evidence type="ECO:0000313" key="3">
    <source>
        <dbReference type="Proteomes" id="UP001596157"/>
    </source>
</evidence>
<dbReference type="RefSeq" id="WP_378249165.1">
    <property type="nucleotide sequence ID" value="NZ_JBHSKF010000010.1"/>
</dbReference>
<protein>
    <submittedName>
        <fullName evidence="2">Uncharacterized protein</fullName>
    </submittedName>
</protein>
<reference evidence="3" key="1">
    <citation type="journal article" date="2019" name="Int. J. Syst. Evol. Microbiol.">
        <title>The Global Catalogue of Microorganisms (GCM) 10K type strain sequencing project: providing services to taxonomists for standard genome sequencing and annotation.</title>
        <authorList>
            <consortium name="The Broad Institute Genomics Platform"/>
            <consortium name="The Broad Institute Genome Sequencing Center for Infectious Disease"/>
            <person name="Wu L."/>
            <person name="Ma J."/>
        </authorList>
    </citation>
    <scope>NUCLEOTIDE SEQUENCE [LARGE SCALE GENOMIC DNA]</scope>
    <source>
        <strain evidence="3">CCUG 59778</strain>
    </source>
</reference>
<proteinExistence type="predicted"/>
<sequence length="259" mass="28112">MSAPQRPGPPPWSNQPQPYGQPGQTEYIPRVTEPRRDEPFQFEEPQPEPPSNPAATWALRVAGLVAIAVLSGFVWAYLQDDSPENPPAAGGDQQTENEVPAGRFEFTPHKDMPEPKRDTDCAANSRDAVKQFFQRSPCTGLIRALYTSTPPGQDKLIYTWVAVVQMPTPEAAAELHEIAQTPNTGNITDPFLAGIASAEGVGKFGLGQGGYESQLSGANLIIVESDWMPSDKRTEEQDAFLTSVSADALRYGQQFAAQG</sequence>
<feature type="compositionally biased region" description="Pro residues" evidence="1">
    <location>
        <begin position="1"/>
        <end position="13"/>
    </location>
</feature>
<accession>A0ABW0ESY0</accession>
<comment type="caution">
    <text evidence="2">The sequence shown here is derived from an EMBL/GenBank/DDBJ whole genome shotgun (WGS) entry which is preliminary data.</text>
</comment>
<feature type="region of interest" description="Disordered" evidence="1">
    <location>
        <begin position="1"/>
        <end position="54"/>
    </location>
</feature>
<dbReference type="EMBL" id="JBHSKF010000010">
    <property type="protein sequence ID" value="MFC5289321.1"/>
    <property type="molecule type" value="Genomic_DNA"/>
</dbReference>
<gene>
    <name evidence="2" type="ORF">ACFPM7_19895</name>
</gene>
<organism evidence="2 3">
    <name type="scientific">Actinokineospora guangxiensis</name>
    <dbReference type="NCBI Taxonomy" id="1490288"/>
    <lineage>
        <taxon>Bacteria</taxon>
        <taxon>Bacillati</taxon>
        <taxon>Actinomycetota</taxon>
        <taxon>Actinomycetes</taxon>
        <taxon>Pseudonocardiales</taxon>
        <taxon>Pseudonocardiaceae</taxon>
        <taxon>Actinokineospora</taxon>
    </lineage>
</organism>
<keyword evidence="3" id="KW-1185">Reference proteome</keyword>
<evidence type="ECO:0000313" key="2">
    <source>
        <dbReference type="EMBL" id="MFC5289321.1"/>
    </source>
</evidence>
<evidence type="ECO:0000256" key="1">
    <source>
        <dbReference type="SAM" id="MobiDB-lite"/>
    </source>
</evidence>
<dbReference type="Proteomes" id="UP001596157">
    <property type="component" value="Unassembled WGS sequence"/>
</dbReference>